<dbReference type="AlphaFoldDB" id="A0A4S8JZB6"/>
<feature type="region of interest" description="Disordered" evidence="1">
    <location>
        <begin position="1"/>
        <end position="43"/>
    </location>
</feature>
<dbReference type="EMBL" id="PYDT01000003">
    <property type="protein sequence ID" value="THU67689.1"/>
    <property type="molecule type" value="Genomic_DNA"/>
</dbReference>
<proteinExistence type="predicted"/>
<dbReference type="Proteomes" id="UP000317650">
    <property type="component" value="Chromosome 5"/>
</dbReference>
<sequence>MVSTPLAGRRRTQRVRNPGDDDRVQQQPRPSPPSFSARRTRNPFGFHLSLIEEQAGVDPTEVSKDVGKQVNQDRYV</sequence>
<gene>
    <name evidence="2" type="ORF">C4D60_Mb05t27350</name>
</gene>
<comment type="caution">
    <text evidence="2">The sequence shown here is derived from an EMBL/GenBank/DDBJ whole genome shotgun (WGS) entry which is preliminary data.</text>
</comment>
<keyword evidence="3" id="KW-1185">Reference proteome</keyword>
<reference evidence="2 3" key="1">
    <citation type="journal article" date="2019" name="Nat. Plants">
        <title>Genome sequencing of Musa balbisiana reveals subgenome evolution and function divergence in polyploid bananas.</title>
        <authorList>
            <person name="Yao X."/>
        </authorList>
    </citation>
    <scope>NUCLEOTIDE SEQUENCE [LARGE SCALE GENOMIC DNA]</scope>
    <source>
        <strain evidence="3">cv. DH-PKW</strain>
        <tissue evidence="2">Leaves</tissue>
    </source>
</reference>
<accession>A0A4S8JZB6</accession>
<evidence type="ECO:0000313" key="2">
    <source>
        <dbReference type="EMBL" id="THU67689.1"/>
    </source>
</evidence>
<name>A0A4S8JZB6_MUSBA</name>
<evidence type="ECO:0000256" key="1">
    <source>
        <dbReference type="SAM" id="MobiDB-lite"/>
    </source>
</evidence>
<evidence type="ECO:0000313" key="3">
    <source>
        <dbReference type="Proteomes" id="UP000317650"/>
    </source>
</evidence>
<organism evidence="2 3">
    <name type="scientific">Musa balbisiana</name>
    <name type="common">Banana</name>
    <dbReference type="NCBI Taxonomy" id="52838"/>
    <lineage>
        <taxon>Eukaryota</taxon>
        <taxon>Viridiplantae</taxon>
        <taxon>Streptophyta</taxon>
        <taxon>Embryophyta</taxon>
        <taxon>Tracheophyta</taxon>
        <taxon>Spermatophyta</taxon>
        <taxon>Magnoliopsida</taxon>
        <taxon>Liliopsida</taxon>
        <taxon>Zingiberales</taxon>
        <taxon>Musaceae</taxon>
        <taxon>Musa</taxon>
    </lineage>
</organism>
<protein>
    <submittedName>
        <fullName evidence="2">Uncharacterized protein</fullName>
    </submittedName>
</protein>